<keyword evidence="3" id="KW-1185">Reference proteome</keyword>
<feature type="compositionally biased region" description="Low complexity" evidence="1">
    <location>
        <begin position="79"/>
        <end position="89"/>
    </location>
</feature>
<dbReference type="AlphaFoldDB" id="A0A418AP30"/>
<accession>A0A418AP30</accession>
<protein>
    <submittedName>
        <fullName evidence="2">Uncharacterized protein</fullName>
    </submittedName>
</protein>
<gene>
    <name evidence="2" type="ORF">DYB32_007382</name>
</gene>
<evidence type="ECO:0000256" key="1">
    <source>
        <dbReference type="SAM" id="MobiDB-lite"/>
    </source>
</evidence>
<organism evidence="2 3">
    <name type="scientific">Aphanomyces invadans</name>
    <dbReference type="NCBI Taxonomy" id="157072"/>
    <lineage>
        <taxon>Eukaryota</taxon>
        <taxon>Sar</taxon>
        <taxon>Stramenopiles</taxon>
        <taxon>Oomycota</taxon>
        <taxon>Saprolegniomycetes</taxon>
        <taxon>Saprolegniales</taxon>
        <taxon>Verrucalvaceae</taxon>
        <taxon>Aphanomyces</taxon>
    </lineage>
</organism>
<dbReference type="EMBL" id="QUSY01000939">
    <property type="protein sequence ID" value="RHY26677.1"/>
    <property type="molecule type" value="Genomic_DNA"/>
</dbReference>
<reference evidence="2 3" key="1">
    <citation type="submission" date="2018-08" db="EMBL/GenBank/DDBJ databases">
        <title>Aphanomyces genome sequencing and annotation.</title>
        <authorList>
            <person name="Minardi D."/>
            <person name="Oidtmann B."/>
            <person name="Van Der Giezen M."/>
            <person name="Studholme D.J."/>
        </authorList>
    </citation>
    <scope>NUCLEOTIDE SEQUENCE [LARGE SCALE GENOMIC DNA]</scope>
    <source>
        <strain evidence="2 3">NJM0002</strain>
    </source>
</reference>
<comment type="caution">
    <text evidence="2">The sequence shown here is derived from an EMBL/GenBank/DDBJ whole genome shotgun (WGS) entry which is preliminary data.</text>
</comment>
<name>A0A418AP30_9STRA</name>
<evidence type="ECO:0000313" key="2">
    <source>
        <dbReference type="EMBL" id="RHY26677.1"/>
    </source>
</evidence>
<feature type="region of interest" description="Disordered" evidence="1">
    <location>
        <begin position="59"/>
        <end position="93"/>
    </location>
</feature>
<evidence type="ECO:0000313" key="3">
    <source>
        <dbReference type="Proteomes" id="UP000285060"/>
    </source>
</evidence>
<sequence length="320" mass="36644">MFPSFKSISDRKKNLAQFHDDIATDLLNEELKKQAYQNAIFSNDPLNQSKIKLLTPQTFTMGTQTGTPPLGTASRKDSVSSNTNSSVASEDVGPTPLQRFELMEKTIKQLFMNYPEILLADGNKKYHPIRTDGVPDNDLYFETEKPRTIGRLRRGLTGSGNDVHHCLQKDWLYRPLGDKYVHLKSLANNDLVLKYRSGSSYAKKLPISVDVANMVRSMTLEGKKFDMDQYNQMTNNDQKVNYDLMQVTKAYRMLPKQLSNPYDNDLNIKYQAELDKLVGEIKLGNRNKKNMDELVTLSSYLFKHDGIDFNTYRNYLSLVV</sequence>
<proteinExistence type="predicted"/>
<dbReference type="Proteomes" id="UP000285060">
    <property type="component" value="Unassembled WGS sequence"/>
</dbReference>